<keyword evidence="2" id="KW-0812">Transmembrane</keyword>
<evidence type="ECO:0000313" key="3">
    <source>
        <dbReference type="EnsemblMetazoa" id="AFUN002115-PA"/>
    </source>
</evidence>
<organism evidence="3">
    <name type="scientific">Anopheles funestus</name>
    <name type="common">African malaria mosquito</name>
    <dbReference type="NCBI Taxonomy" id="62324"/>
    <lineage>
        <taxon>Eukaryota</taxon>
        <taxon>Metazoa</taxon>
        <taxon>Ecdysozoa</taxon>
        <taxon>Arthropoda</taxon>
        <taxon>Hexapoda</taxon>
        <taxon>Insecta</taxon>
        <taxon>Pterygota</taxon>
        <taxon>Neoptera</taxon>
        <taxon>Endopterygota</taxon>
        <taxon>Diptera</taxon>
        <taxon>Nematocera</taxon>
        <taxon>Culicoidea</taxon>
        <taxon>Culicidae</taxon>
        <taxon>Anophelinae</taxon>
        <taxon>Anopheles</taxon>
    </lineage>
</organism>
<dbReference type="SUPFAM" id="SSF48726">
    <property type="entry name" value="Immunoglobulin"/>
    <property type="match status" value="1"/>
</dbReference>
<dbReference type="PANTHER" id="PTHR21261">
    <property type="entry name" value="BEAT PROTEIN"/>
    <property type="match status" value="1"/>
</dbReference>
<dbReference type="EnsemblMetazoa" id="AFUN002115-RA">
    <property type="protein sequence ID" value="AFUN002115-PA"/>
    <property type="gene ID" value="AFUN002115"/>
</dbReference>
<evidence type="ECO:0000256" key="2">
    <source>
        <dbReference type="SAM" id="Phobius"/>
    </source>
</evidence>
<proteinExistence type="predicted"/>
<evidence type="ECO:0008006" key="4">
    <source>
        <dbReference type="Google" id="ProtNLM"/>
    </source>
</evidence>
<feature type="compositionally biased region" description="Polar residues" evidence="1">
    <location>
        <begin position="356"/>
        <end position="368"/>
    </location>
</feature>
<name>A0A182R7G6_ANOFN</name>
<feature type="region of interest" description="Disordered" evidence="1">
    <location>
        <begin position="65"/>
        <end position="93"/>
    </location>
</feature>
<feature type="region of interest" description="Disordered" evidence="1">
    <location>
        <begin position="327"/>
        <end position="383"/>
    </location>
</feature>
<reference evidence="3" key="1">
    <citation type="submission" date="2020-05" db="UniProtKB">
        <authorList>
            <consortium name="EnsemblMetazoa"/>
        </authorList>
    </citation>
    <scope>IDENTIFICATION</scope>
    <source>
        <strain evidence="3">FUMOZ</strain>
    </source>
</reference>
<feature type="compositionally biased region" description="Low complexity" evidence="1">
    <location>
        <begin position="333"/>
        <end position="355"/>
    </location>
</feature>
<sequence length="520" mass="58291">MYKNKQTPKSIAMEIRQRITNARQSMIGATITVMLVLIIVKDVDSVHITHLSVPRVHVLDNYHRQRHDQHQHYAQSQLKARDDPDIPFDPAEPDPLSLELRVPDPAEHLVLDCEYVIEPHETGFVLKWLHNDVPIYQWIPPHRSPSSLNRMRDHVNRTFTVGNEAMHKHRALALMHPSQDFAGKYSCSVQTFQSFDIKSADLFIIVPEYGFVLKNYQNLNDLVTVICSVYGIFPAPELSLWINDYRLENGTINEIPVTEGLYDSSITVQLVLYESLQPDDVIKCMLTIPGTEYRRTKETVFVVVNNRPYGESNSILDPFGTVSYSSTAKVPISPSTSTTPTTSEATTTPEPSSSTKVTVSQRPSSSAVAGTASPKDTVRPQIPSVIRLRPTASSTRVLTVQQSNSVDSDEIMNVLDFKELLNENLLYNSGADRTSPVAVCGFGFKHTVAAYWPPNGNATTMADAWLVILPFADQPEQQLGKALQTYDDGLEQSEAAQKPGNRTLLYYASSHFRMVPFRTF</sequence>
<dbReference type="VEuPathDB" id="VectorBase:AFUN002115"/>
<accession>A0A182R7G6</accession>
<keyword evidence="2" id="KW-1133">Transmembrane helix</keyword>
<dbReference type="PANTHER" id="PTHR21261:SF2">
    <property type="entry name" value="GH04238P-RELATED"/>
    <property type="match status" value="1"/>
</dbReference>
<protein>
    <recommendedName>
        <fullName evidence="4">Ig-like domain-containing protein</fullName>
    </recommendedName>
</protein>
<dbReference type="InterPro" id="IPR036179">
    <property type="entry name" value="Ig-like_dom_sf"/>
</dbReference>
<evidence type="ECO:0000256" key="1">
    <source>
        <dbReference type="SAM" id="MobiDB-lite"/>
    </source>
</evidence>
<keyword evidence="2" id="KW-0472">Membrane</keyword>
<feature type="transmembrane region" description="Helical" evidence="2">
    <location>
        <begin position="21"/>
        <end position="40"/>
    </location>
</feature>
<dbReference type="VEuPathDB" id="VectorBase:AFUN2_007577"/>
<dbReference type="AlphaFoldDB" id="A0A182R7G6"/>